<feature type="signal peptide" evidence="14">
    <location>
        <begin position="1"/>
        <end position="27"/>
    </location>
</feature>
<keyword evidence="13" id="KW-1133">Transmembrane helix</keyword>
<feature type="region of interest" description="Disordered" evidence="12">
    <location>
        <begin position="608"/>
        <end position="627"/>
    </location>
</feature>
<comment type="similarity">
    <text evidence="10">Belongs to the protein-tyrosine phosphatase family. Non-receptor class 4 subfamily.</text>
</comment>
<feature type="transmembrane region" description="Helical" evidence="13">
    <location>
        <begin position="523"/>
        <end position="545"/>
    </location>
</feature>
<evidence type="ECO:0000256" key="10">
    <source>
        <dbReference type="ARBA" id="ARBA00034734"/>
    </source>
</evidence>
<evidence type="ECO:0000259" key="17">
    <source>
        <dbReference type="PROSITE" id="PS50853"/>
    </source>
</evidence>
<feature type="chain" id="PRO_5004311658" description="protein-tyrosine-phosphatase" evidence="14">
    <location>
        <begin position="28"/>
        <end position="1222"/>
    </location>
</feature>
<feature type="compositionally biased region" description="Polar residues" evidence="12">
    <location>
        <begin position="407"/>
        <end position="423"/>
    </location>
</feature>
<keyword evidence="6 14" id="KW-0732">Signal</keyword>
<evidence type="ECO:0000256" key="14">
    <source>
        <dbReference type="SAM" id="SignalP"/>
    </source>
</evidence>
<evidence type="ECO:0000256" key="7">
    <source>
        <dbReference type="ARBA" id="ARBA00022801"/>
    </source>
</evidence>
<feature type="domain" description="Fibronectin type-III" evidence="17">
    <location>
        <begin position="323"/>
        <end position="423"/>
    </location>
</feature>
<dbReference type="InterPro" id="IPR000387">
    <property type="entry name" value="Tyr_Pase_dom"/>
</dbReference>
<dbReference type="PRINTS" id="PR00700">
    <property type="entry name" value="PRTYPHPHTASE"/>
</dbReference>
<evidence type="ECO:0000259" key="16">
    <source>
        <dbReference type="PROSITE" id="PS50056"/>
    </source>
</evidence>
<reference evidence="18" key="1">
    <citation type="journal article" date="2002" name="Immunogenetics">
        <title>The leukocyte common antigen (CD45) of the Pacific hagfish, Eptatretus stoutii: implications for the primordial function of CD45.</title>
        <authorList>
            <person name="Nagata T."/>
            <person name="Suzuki T."/>
            <person name="Ohta Y."/>
            <person name="Flajnik M.F."/>
            <person name="Kasahara M."/>
        </authorList>
    </citation>
    <scope>NUCLEOTIDE SEQUENCE</scope>
</reference>
<proteinExistence type="evidence at transcript level"/>
<evidence type="ECO:0000256" key="3">
    <source>
        <dbReference type="ARBA" id="ARBA00013064"/>
    </source>
</evidence>
<dbReference type="SUPFAM" id="SSF49265">
    <property type="entry name" value="Fibronectin type III"/>
    <property type="match status" value="2"/>
</dbReference>
<dbReference type="PROSITE" id="PS50056">
    <property type="entry name" value="TYR_PHOSPHATASE_2"/>
    <property type="match status" value="2"/>
</dbReference>
<dbReference type="CDD" id="cd14558">
    <property type="entry name" value="R-PTP-C-2"/>
    <property type="match status" value="1"/>
</dbReference>
<dbReference type="GO" id="GO:0016020">
    <property type="term" value="C:membrane"/>
    <property type="evidence" value="ECO:0007669"/>
    <property type="project" value="UniProtKB-SubCell"/>
</dbReference>
<dbReference type="SMART" id="SM00404">
    <property type="entry name" value="PTPc_motif"/>
    <property type="match status" value="2"/>
</dbReference>
<dbReference type="SUPFAM" id="SSF52799">
    <property type="entry name" value="(Phosphotyrosine protein) phosphatases II"/>
    <property type="match status" value="2"/>
</dbReference>
<evidence type="ECO:0000256" key="8">
    <source>
        <dbReference type="ARBA" id="ARBA00022912"/>
    </source>
</evidence>
<dbReference type="GO" id="GO:0005737">
    <property type="term" value="C:cytoplasm"/>
    <property type="evidence" value="ECO:0007669"/>
    <property type="project" value="UniProtKB-SubCell"/>
</dbReference>
<evidence type="ECO:0000259" key="15">
    <source>
        <dbReference type="PROSITE" id="PS50055"/>
    </source>
</evidence>
<dbReference type="PROSITE" id="PS50055">
    <property type="entry name" value="TYR_PHOSPHATASE_PTP"/>
    <property type="match status" value="2"/>
</dbReference>
<evidence type="ECO:0000256" key="1">
    <source>
        <dbReference type="ARBA" id="ARBA00004167"/>
    </source>
</evidence>
<dbReference type="InterPro" id="IPR013783">
    <property type="entry name" value="Ig-like_fold"/>
</dbReference>
<accession>Q8MY44</accession>
<keyword evidence="9 13" id="KW-0472">Membrane</keyword>
<dbReference type="InterPro" id="IPR003961">
    <property type="entry name" value="FN3_dom"/>
</dbReference>
<dbReference type="FunFam" id="3.90.190.10:FF:000042">
    <property type="entry name" value="receptor-type tyrosine-protein phosphatase C isoform X1"/>
    <property type="match status" value="1"/>
</dbReference>
<dbReference type="Pfam" id="PF00102">
    <property type="entry name" value="Y_phosphatase"/>
    <property type="match status" value="2"/>
</dbReference>
<dbReference type="Gene3D" id="2.60.40.10">
    <property type="entry name" value="Immunoglobulins"/>
    <property type="match status" value="2"/>
</dbReference>
<feature type="domain" description="Tyrosine-protein phosphatase" evidence="15">
    <location>
        <begin position="884"/>
        <end position="1154"/>
    </location>
</feature>
<comment type="subcellular location">
    <subcellularLocation>
        <location evidence="2">Cytoplasm</location>
    </subcellularLocation>
    <subcellularLocation>
        <location evidence="1">Membrane</location>
        <topology evidence="1">Single-pass membrane protein</topology>
    </subcellularLocation>
</comment>
<evidence type="ECO:0000256" key="5">
    <source>
        <dbReference type="ARBA" id="ARBA00022553"/>
    </source>
</evidence>
<dbReference type="PROSITE" id="PS00383">
    <property type="entry name" value="TYR_PHOSPHATASE_1"/>
    <property type="match status" value="2"/>
</dbReference>
<dbReference type="InterPro" id="IPR036116">
    <property type="entry name" value="FN3_sf"/>
</dbReference>
<evidence type="ECO:0000313" key="18">
    <source>
        <dbReference type="EMBL" id="BAC06501.1"/>
    </source>
</evidence>
<dbReference type="SMART" id="SM00060">
    <property type="entry name" value="FN3"/>
    <property type="match status" value="3"/>
</dbReference>
<dbReference type="PANTHER" id="PTHR19134">
    <property type="entry name" value="RECEPTOR-TYPE TYROSINE-PROTEIN PHOSPHATASE"/>
    <property type="match status" value="1"/>
</dbReference>
<keyword evidence="5" id="KW-0597">Phosphoprotein</keyword>
<feature type="domain" description="Tyrosine specific protein phosphatases" evidence="16">
    <location>
        <begin position="1069"/>
        <end position="1145"/>
    </location>
</feature>
<evidence type="ECO:0000256" key="12">
    <source>
        <dbReference type="SAM" id="MobiDB-lite"/>
    </source>
</evidence>
<evidence type="ECO:0000256" key="13">
    <source>
        <dbReference type="SAM" id="Phobius"/>
    </source>
</evidence>
<dbReference type="SMART" id="SM00194">
    <property type="entry name" value="PTPc"/>
    <property type="match status" value="2"/>
</dbReference>
<dbReference type="InterPro" id="IPR000242">
    <property type="entry name" value="PTP_cat"/>
</dbReference>
<dbReference type="Gene3D" id="3.90.190.10">
    <property type="entry name" value="Protein tyrosine phosphatase superfamily"/>
    <property type="match status" value="2"/>
</dbReference>
<evidence type="ECO:0000256" key="2">
    <source>
        <dbReference type="ARBA" id="ARBA00004496"/>
    </source>
</evidence>
<dbReference type="InterPro" id="IPR029021">
    <property type="entry name" value="Prot-tyrosine_phosphatase-like"/>
</dbReference>
<feature type="region of interest" description="Disordered" evidence="12">
    <location>
        <begin position="1163"/>
        <end position="1222"/>
    </location>
</feature>
<gene>
    <name evidence="18" type="primary">PTPRC</name>
</gene>
<dbReference type="CDD" id="cd00063">
    <property type="entry name" value="FN3"/>
    <property type="match status" value="2"/>
</dbReference>
<dbReference type="GO" id="GO:0004725">
    <property type="term" value="F:protein tyrosine phosphatase activity"/>
    <property type="evidence" value="ECO:0007669"/>
    <property type="project" value="UniProtKB-EC"/>
</dbReference>
<feature type="non-terminal residue" evidence="18">
    <location>
        <position position="1222"/>
    </location>
</feature>
<feature type="compositionally biased region" description="Low complexity" evidence="12">
    <location>
        <begin position="35"/>
        <end position="44"/>
    </location>
</feature>
<keyword evidence="4" id="KW-0963">Cytoplasm</keyword>
<dbReference type="InterPro" id="IPR016130">
    <property type="entry name" value="Tyr_Pase_AS"/>
</dbReference>
<name>Q8MY44_EPTST</name>
<keyword evidence="13" id="KW-0812">Transmembrane</keyword>
<feature type="domain" description="Tyrosine specific protein phosphatases" evidence="16">
    <location>
        <begin position="769"/>
        <end position="843"/>
    </location>
</feature>
<evidence type="ECO:0000256" key="4">
    <source>
        <dbReference type="ARBA" id="ARBA00022490"/>
    </source>
</evidence>
<organism evidence="18">
    <name type="scientific">Eptatretus stoutii</name>
    <name type="common">Pacific hagfish</name>
    <dbReference type="NCBI Taxonomy" id="7765"/>
    <lineage>
        <taxon>Eukaryota</taxon>
        <taxon>Metazoa</taxon>
        <taxon>Chordata</taxon>
        <taxon>Craniata</taxon>
        <taxon>Vertebrata</taxon>
        <taxon>Cyclostomata</taxon>
        <taxon>Myxini</taxon>
        <taxon>Myxiniformes</taxon>
        <taxon>Myxinidae</taxon>
        <taxon>Eptatretinae</taxon>
        <taxon>Eptatretus</taxon>
    </lineage>
</organism>
<dbReference type="FunFam" id="3.90.190.10:FF:000045">
    <property type="entry name" value="Tyrosine-protein phosphatase non-receptor type 12"/>
    <property type="match status" value="1"/>
</dbReference>
<feature type="domain" description="Tyrosine-protein phosphatase" evidence="15">
    <location>
        <begin position="596"/>
        <end position="852"/>
    </location>
</feature>
<feature type="region of interest" description="Disordered" evidence="12">
    <location>
        <begin position="35"/>
        <end position="72"/>
    </location>
</feature>
<feature type="compositionally biased region" description="Basic and acidic residues" evidence="12">
    <location>
        <begin position="1208"/>
        <end position="1222"/>
    </location>
</feature>
<feature type="region of interest" description="Disordered" evidence="12">
    <location>
        <begin position="407"/>
        <end position="427"/>
    </location>
</feature>
<keyword evidence="8" id="KW-0904">Protein phosphatase</keyword>
<evidence type="ECO:0000256" key="11">
    <source>
        <dbReference type="ARBA" id="ARBA00051722"/>
    </source>
</evidence>
<dbReference type="AlphaFoldDB" id="Q8MY44"/>
<keyword evidence="7" id="KW-0378">Hydrolase</keyword>
<sequence length="1222" mass="137896">MAEKRVLSRTMQGVVLLTLILYSQVSSQPATVITTTTKATSPRTSVSSQPAKEITTTTKTDSPNTPASPKPTIELTAAKVPSAKTTTDYLTSTALSVSHTSTQESLSKVMTSSTTNSTISPTTSAADNCSDVNMTIIERQERSITLLIKWNEKVCSVQHINMNHNDTQKNVSNDNETLSTTIRIFKLEPCAKYNIIVTISCSTCNKSLAIDTQTLDPAIDGVSNLSATSKYNNATQRVNLQLSWEQPTTWPKEHCSRLEYVITCEGAFKNGSTHNKTTNNYLEVFDDVNANKNYSCSVKAYSRNTFSQAEFIWVKTEVGRAPKPTGLKAVPGGTHNTWNATITWKETVTTNGEIKHYKVCWRIVTVEESAKCEATNGNQTFFKLDGLAAFTKYNVTVQAITRTRNGENITGENTNHTFTSTDGIPSEPKDLSASLKKDVDNAFIVRWNKPSSPNGKVKDYEIHIYCGTHCENKKTVNNSTFRAEFSNLYHSTTYNITVFARNKYPGMKASIIFDTSYNSKATIGVMAFFICLIIVVLLFMTCKMLKAKGLLIKRNGYSLPIPMPTREPTLLEVQPILAEELQNVYETKAASDFKTFQQEFESIPRVWKSNPSKEAQQPHNNGKNRYSDILPYDNNRVRLVSNGGKPGSDYINASYINGYKESKKYICAQGPMEETAAEFWTMIWEQKTAVIIMVTRCIEGGKNKCYQYWPRQKGKKLEFKSLSVTNNEVMLYPDYIITEISLNHGGNSRIITHVQFTKWPDHGVPDDPDLLLRLRRRVLSFCNFFDGPMVVHCSAGVGRSGTFIAISSLMEMLEDEGRIDVYGFVVSLRQQRCLMVQVEDQYILIHQVLLEHQLYGDTEISLAELRTVLPSLLTKESETEPSSLELEFQKVPDYEEMQNVGTTAANINYNRSQHVIAYDYNRVKLKRMEAYSDHESDCEDDDESDDEAEDYINASYLNGYHALGTFIATQGPLQNTLAHFWHMVFQKDCHNIVMLTELTEGGVEQCYQYWPEKDAQTYGEVEVQLVETEKPNEELTVRRFNIKHKQKCREVRQFQIHSWRGKVVPSSNKGLIEIIKTIQMKQEIFGFKRPIVVHCSDGAERTGTFCALWNILESGRMEGMVDVFQTVKKLRLQRPAMIKTLDHYRFCYETVVKVIKVQNGVPASTVSKQSPDSKTPDEVVLEMDDVPDVTNKKQESNADAPLITGATDDEKKPQEKGIENKS</sequence>
<dbReference type="InterPro" id="IPR050348">
    <property type="entry name" value="Protein-Tyr_Phosphatase"/>
</dbReference>
<feature type="compositionally biased region" description="Polar residues" evidence="12">
    <location>
        <begin position="609"/>
        <end position="624"/>
    </location>
</feature>
<dbReference type="EMBL" id="AB078866">
    <property type="protein sequence ID" value="BAC06501.1"/>
    <property type="molecule type" value="mRNA"/>
</dbReference>
<evidence type="ECO:0000256" key="6">
    <source>
        <dbReference type="ARBA" id="ARBA00022729"/>
    </source>
</evidence>
<dbReference type="PANTHER" id="PTHR19134:SF539">
    <property type="entry name" value="RECEPTOR-TYPE TYROSINE-PROTEIN PHOSPHATASE C"/>
    <property type="match status" value="1"/>
</dbReference>
<evidence type="ECO:0000256" key="9">
    <source>
        <dbReference type="ARBA" id="ARBA00023136"/>
    </source>
</evidence>
<comment type="catalytic activity">
    <reaction evidence="11">
        <text>O-phospho-L-tyrosyl-[protein] + H2O = L-tyrosyl-[protein] + phosphate</text>
        <dbReference type="Rhea" id="RHEA:10684"/>
        <dbReference type="Rhea" id="RHEA-COMP:10136"/>
        <dbReference type="Rhea" id="RHEA-COMP:20101"/>
        <dbReference type="ChEBI" id="CHEBI:15377"/>
        <dbReference type="ChEBI" id="CHEBI:43474"/>
        <dbReference type="ChEBI" id="CHEBI:46858"/>
        <dbReference type="ChEBI" id="CHEBI:61978"/>
        <dbReference type="EC" id="3.1.3.48"/>
    </reaction>
</comment>
<dbReference type="EC" id="3.1.3.48" evidence="3"/>
<protein>
    <recommendedName>
        <fullName evidence="3">protein-tyrosine-phosphatase</fullName>
        <ecNumber evidence="3">3.1.3.48</ecNumber>
    </recommendedName>
</protein>
<dbReference type="PROSITE" id="PS50853">
    <property type="entry name" value="FN3"/>
    <property type="match status" value="2"/>
</dbReference>
<feature type="compositionally biased region" description="Polar residues" evidence="12">
    <location>
        <begin position="1163"/>
        <end position="1173"/>
    </location>
</feature>
<feature type="domain" description="Fibronectin type-III" evidence="17">
    <location>
        <begin position="427"/>
        <end position="522"/>
    </location>
</feature>
<dbReference type="Pfam" id="PF00041">
    <property type="entry name" value="fn3"/>
    <property type="match status" value="2"/>
</dbReference>
<dbReference type="InterPro" id="IPR003595">
    <property type="entry name" value="Tyr_Pase_cat"/>
</dbReference>